<keyword evidence="3" id="KW-1185">Reference proteome</keyword>
<evidence type="ECO:0000313" key="3">
    <source>
        <dbReference type="Proteomes" id="UP000033874"/>
    </source>
</evidence>
<protein>
    <submittedName>
        <fullName evidence="2">Uncharacterized protein</fullName>
    </submittedName>
</protein>
<evidence type="ECO:0000313" key="2">
    <source>
        <dbReference type="EMBL" id="KKW91583.1"/>
    </source>
</evidence>
<proteinExistence type="predicted"/>
<feature type="region of interest" description="Disordered" evidence="1">
    <location>
        <begin position="210"/>
        <end position="269"/>
    </location>
</feature>
<evidence type="ECO:0000256" key="1">
    <source>
        <dbReference type="SAM" id="MobiDB-lite"/>
    </source>
</evidence>
<name>A0A0M3ANR8_9SPHN</name>
<organism evidence="2 3">
    <name type="scientific">Sphingobium chungbukense</name>
    <dbReference type="NCBI Taxonomy" id="56193"/>
    <lineage>
        <taxon>Bacteria</taxon>
        <taxon>Pseudomonadati</taxon>
        <taxon>Pseudomonadota</taxon>
        <taxon>Alphaproteobacteria</taxon>
        <taxon>Sphingomonadales</taxon>
        <taxon>Sphingomonadaceae</taxon>
        <taxon>Sphingobium</taxon>
    </lineage>
</organism>
<dbReference type="Proteomes" id="UP000033874">
    <property type="component" value="Unassembled WGS sequence"/>
</dbReference>
<dbReference type="EMBL" id="LBIC01000006">
    <property type="protein sequence ID" value="KKW91583.1"/>
    <property type="molecule type" value="Genomic_DNA"/>
</dbReference>
<dbReference type="AlphaFoldDB" id="A0A0M3ANR8"/>
<gene>
    <name evidence="2" type="ORF">YP76_14495</name>
</gene>
<sequence>MAGRADARRDVAYGQLHAVDEPAFEPAMHAAVGGEALGIVAPPAVRMDRVMHGLRTVADIMAEANGIEGAMLFGDGRIPALGLRLADMAHAHHQPVVGFDRGIGQSAGPADIGARGGRGIALPDRLMALVERDHELIARSRNRFQESELLAEPAMIGVFLDLREILRIPPPTVGQGGGCRDIIDMLAQENRAIVRYGLDRGAVDHAMCGAAPGVRNRGGHGKKGGKGKETHKAAPYQGSSGSRGSIRAESRLGRNASSVGERRRPIRPG</sequence>
<reference evidence="2 3" key="1">
    <citation type="submission" date="2015-04" db="EMBL/GenBank/DDBJ databases">
        <title>Genome sequence of aromatic hydrocarbons-degrading Sphingobium chungbukense DJ77.</title>
        <authorList>
            <person name="Kim Y.-C."/>
            <person name="Chae J.-C."/>
        </authorList>
    </citation>
    <scope>NUCLEOTIDE SEQUENCE [LARGE SCALE GENOMIC DNA]</scope>
    <source>
        <strain evidence="2 3">DJ77</strain>
    </source>
</reference>
<comment type="caution">
    <text evidence="2">The sequence shown here is derived from an EMBL/GenBank/DDBJ whole genome shotgun (WGS) entry which is preliminary data.</text>
</comment>
<accession>A0A0M3ANR8</accession>